<dbReference type="PROSITE" id="PS01153">
    <property type="entry name" value="NOL1_NOP2_SUN"/>
    <property type="match status" value="1"/>
</dbReference>
<dbReference type="GO" id="GO:0016428">
    <property type="term" value="F:tRNA (cytidine-5-)-methyltransferase activity"/>
    <property type="evidence" value="ECO:0007669"/>
    <property type="project" value="InterPro"/>
</dbReference>
<evidence type="ECO:0000256" key="2">
    <source>
        <dbReference type="ARBA" id="ARBA00007494"/>
    </source>
</evidence>
<evidence type="ECO:0000256" key="11">
    <source>
        <dbReference type="SAM" id="MobiDB-lite"/>
    </source>
</evidence>
<evidence type="ECO:0000256" key="9">
    <source>
        <dbReference type="ARBA" id="ARBA00023242"/>
    </source>
</evidence>
<feature type="domain" description="SAM-dependent MTase RsmB/NOP-type" evidence="12">
    <location>
        <begin position="443"/>
        <end position="809"/>
    </location>
</feature>
<dbReference type="InterPro" id="IPR023270">
    <property type="entry name" value="RCMT_NCL1"/>
</dbReference>
<name>A0AAD9GUT7_9STRA</name>
<evidence type="ECO:0000259" key="12">
    <source>
        <dbReference type="PROSITE" id="PS51686"/>
    </source>
</evidence>
<feature type="binding site" evidence="10">
    <location>
        <position position="643"/>
    </location>
    <ligand>
        <name>S-adenosyl-L-methionine</name>
        <dbReference type="ChEBI" id="CHEBI:59789"/>
    </ligand>
</feature>
<dbReference type="SUPFAM" id="SSF81606">
    <property type="entry name" value="PP2C-like"/>
    <property type="match status" value="1"/>
</dbReference>
<dbReference type="PRINTS" id="PR02011">
    <property type="entry name" value="RCMTNCL1"/>
</dbReference>
<evidence type="ECO:0000256" key="6">
    <source>
        <dbReference type="ARBA" id="ARBA00022691"/>
    </source>
</evidence>
<feature type="region of interest" description="Disordered" evidence="11">
    <location>
        <begin position="1"/>
        <end position="37"/>
    </location>
</feature>
<dbReference type="SMART" id="SM00332">
    <property type="entry name" value="PP2Cc"/>
    <property type="match status" value="1"/>
</dbReference>
<dbReference type="InterPro" id="IPR057285">
    <property type="entry name" value="Pre-PUA_NSUN2"/>
</dbReference>
<dbReference type="InterPro" id="IPR036457">
    <property type="entry name" value="PPM-type-like_dom_sf"/>
</dbReference>
<proteinExistence type="inferred from homology"/>
<dbReference type="GO" id="GO:0000049">
    <property type="term" value="F:tRNA binding"/>
    <property type="evidence" value="ECO:0007669"/>
    <property type="project" value="UniProtKB-KW"/>
</dbReference>
<evidence type="ECO:0000313" key="14">
    <source>
        <dbReference type="Proteomes" id="UP001259832"/>
    </source>
</evidence>
<dbReference type="GO" id="GO:0005634">
    <property type="term" value="C:nucleus"/>
    <property type="evidence" value="ECO:0007669"/>
    <property type="project" value="UniProtKB-SubCell"/>
</dbReference>
<dbReference type="GO" id="GO:0030488">
    <property type="term" value="P:tRNA methylation"/>
    <property type="evidence" value="ECO:0007669"/>
    <property type="project" value="UniProtKB-ARBA"/>
</dbReference>
<comment type="subcellular location">
    <subcellularLocation>
        <location evidence="1">Nucleus</location>
    </subcellularLocation>
</comment>
<keyword evidence="4 10" id="KW-0489">Methyltransferase</keyword>
<gene>
    <name evidence="13" type="ORF">P3T76_003552</name>
</gene>
<comment type="caution">
    <text evidence="13">The sequence shown here is derived from an EMBL/GenBank/DDBJ whole genome shotgun (WGS) entry which is preliminary data.</text>
</comment>
<dbReference type="Pfam" id="PF13672">
    <property type="entry name" value="PP2C_2"/>
    <property type="match status" value="1"/>
</dbReference>
<evidence type="ECO:0000256" key="10">
    <source>
        <dbReference type="PROSITE-ProRule" id="PRU01023"/>
    </source>
</evidence>
<dbReference type="InterPro" id="IPR001678">
    <property type="entry name" value="MeTrfase_RsmB-F_NOP2_dom"/>
</dbReference>
<dbReference type="Gene3D" id="3.60.40.10">
    <property type="entry name" value="PPM-type phosphatase domain"/>
    <property type="match status" value="1"/>
</dbReference>
<dbReference type="PANTHER" id="PTHR22808:SF1">
    <property type="entry name" value="RNA CYTOSINE-C(5)-METHYLTRANSFERASE NSUN2-RELATED"/>
    <property type="match status" value="1"/>
</dbReference>
<dbReference type="InterPro" id="IPR018314">
    <property type="entry name" value="RsmB/NOL1/NOP2-like_CS"/>
</dbReference>
<keyword evidence="5 10" id="KW-0808">Transferase</keyword>
<keyword evidence="6 10" id="KW-0949">S-adenosyl-L-methionine</keyword>
<feature type="compositionally biased region" description="Basic and acidic residues" evidence="11">
    <location>
        <begin position="844"/>
        <end position="875"/>
    </location>
</feature>
<feature type="compositionally biased region" description="Polar residues" evidence="11">
    <location>
        <begin position="1"/>
        <end position="10"/>
    </location>
</feature>
<dbReference type="InterPro" id="IPR023267">
    <property type="entry name" value="RCMT"/>
</dbReference>
<dbReference type="InterPro" id="IPR001932">
    <property type="entry name" value="PPM-type_phosphatase-like_dom"/>
</dbReference>
<dbReference type="InterPro" id="IPR029063">
    <property type="entry name" value="SAM-dependent_MTases_sf"/>
</dbReference>
<dbReference type="PRINTS" id="PR02008">
    <property type="entry name" value="RCMTFAMILY"/>
</dbReference>
<dbReference type="SUPFAM" id="SSF53335">
    <property type="entry name" value="S-adenosyl-L-methionine-dependent methyltransferases"/>
    <property type="match status" value="1"/>
</dbReference>
<keyword evidence="7" id="KW-0819">tRNA processing</keyword>
<protein>
    <submittedName>
        <fullName evidence="13">tRNA (Cytosine(34)-C(5))-methyltransferase</fullName>
    </submittedName>
</protein>
<dbReference type="PANTHER" id="PTHR22808">
    <property type="entry name" value="NCL1 YEAST -RELATED NOL1/NOP2/FMU SUN DOMAIN-CONTAINING"/>
    <property type="match status" value="1"/>
</dbReference>
<dbReference type="Pfam" id="PF25378">
    <property type="entry name" value="PUA_NSUN2"/>
    <property type="match status" value="1"/>
</dbReference>
<dbReference type="InterPro" id="IPR057286">
    <property type="entry name" value="PUA_NSUN2"/>
</dbReference>
<evidence type="ECO:0000256" key="3">
    <source>
        <dbReference type="ARBA" id="ARBA00022555"/>
    </source>
</evidence>
<dbReference type="InterPro" id="IPR049560">
    <property type="entry name" value="MeTrfase_RsmB-F_NOP2_cat"/>
</dbReference>
<feature type="binding site" evidence="10">
    <location>
        <begin position="559"/>
        <end position="565"/>
    </location>
    <ligand>
        <name>S-adenosyl-L-methionine</name>
        <dbReference type="ChEBI" id="CHEBI:59789"/>
    </ligand>
</feature>
<dbReference type="Proteomes" id="UP001259832">
    <property type="component" value="Unassembled WGS sequence"/>
</dbReference>
<organism evidence="13 14">
    <name type="scientific">Phytophthora citrophthora</name>
    <dbReference type="NCBI Taxonomy" id="4793"/>
    <lineage>
        <taxon>Eukaryota</taxon>
        <taxon>Sar</taxon>
        <taxon>Stramenopiles</taxon>
        <taxon>Oomycota</taxon>
        <taxon>Peronosporomycetes</taxon>
        <taxon>Peronosporales</taxon>
        <taxon>Peronosporaceae</taxon>
        <taxon>Phytophthora</taxon>
    </lineage>
</organism>
<dbReference type="Pfam" id="PF25376">
    <property type="entry name" value="Pre-PUA_NSUN2"/>
    <property type="match status" value="1"/>
</dbReference>
<dbReference type="FunFam" id="3.40.50.150:FF:000249">
    <property type="entry name" value="tRNA (Cytosine-5-)-methyltransferase, putative"/>
    <property type="match status" value="1"/>
</dbReference>
<evidence type="ECO:0000256" key="1">
    <source>
        <dbReference type="ARBA" id="ARBA00004123"/>
    </source>
</evidence>
<evidence type="ECO:0000256" key="5">
    <source>
        <dbReference type="ARBA" id="ARBA00022679"/>
    </source>
</evidence>
<feature type="active site" description="Nucleophile" evidence="10">
    <location>
        <position position="696"/>
    </location>
</feature>
<accession>A0AAD9GUT7</accession>
<feature type="binding site" evidence="10">
    <location>
        <position position="592"/>
    </location>
    <ligand>
        <name>S-adenosyl-L-methionine</name>
        <dbReference type="ChEBI" id="CHEBI:59789"/>
    </ligand>
</feature>
<evidence type="ECO:0000256" key="7">
    <source>
        <dbReference type="ARBA" id="ARBA00022694"/>
    </source>
</evidence>
<feature type="region of interest" description="Disordered" evidence="11">
    <location>
        <begin position="385"/>
        <end position="407"/>
    </location>
</feature>
<comment type="caution">
    <text evidence="10">Lacks conserved residue(s) required for the propagation of feature annotation.</text>
</comment>
<dbReference type="EMBL" id="JASMQC010000005">
    <property type="protein sequence ID" value="KAK1945019.1"/>
    <property type="molecule type" value="Genomic_DNA"/>
</dbReference>
<keyword evidence="14" id="KW-1185">Reference proteome</keyword>
<evidence type="ECO:0000256" key="8">
    <source>
        <dbReference type="ARBA" id="ARBA00022884"/>
    </source>
</evidence>
<comment type="similarity">
    <text evidence="2 10">Belongs to the class I-like SAM-binding methyltransferase superfamily. RsmB/NOP family.</text>
</comment>
<keyword evidence="8 10" id="KW-0694">RNA-binding</keyword>
<dbReference type="Gene3D" id="3.40.50.150">
    <property type="entry name" value="Vaccinia Virus protein VP39"/>
    <property type="match status" value="1"/>
</dbReference>
<dbReference type="PROSITE" id="PS51686">
    <property type="entry name" value="SAM_MT_RSMB_NOP"/>
    <property type="match status" value="1"/>
</dbReference>
<evidence type="ECO:0000313" key="13">
    <source>
        <dbReference type="EMBL" id="KAK1945019.1"/>
    </source>
</evidence>
<evidence type="ECO:0000256" key="4">
    <source>
        <dbReference type="ARBA" id="ARBA00022603"/>
    </source>
</evidence>
<keyword evidence="9" id="KW-0539">Nucleus</keyword>
<dbReference type="Pfam" id="PF01189">
    <property type="entry name" value="Methyltr_RsmB-F"/>
    <property type="match status" value="1"/>
</dbReference>
<keyword evidence="3" id="KW-0820">tRNA-binding</keyword>
<reference evidence="13" key="1">
    <citation type="submission" date="2023-08" db="EMBL/GenBank/DDBJ databases">
        <title>Reference Genome Resource for the Citrus Pathogen Phytophthora citrophthora.</title>
        <authorList>
            <person name="Moller H."/>
            <person name="Coetzee B."/>
            <person name="Rose L.J."/>
            <person name="Van Niekerk J.M."/>
        </authorList>
    </citation>
    <scope>NUCLEOTIDE SEQUENCE</scope>
    <source>
        <strain evidence="13">STE-U-9442</strain>
    </source>
</reference>
<feature type="region of interest" description="Disordered" evidence="11">
    <location>
        <begin position="813"/>
        <end position="875"/>
    </location>
</feature>
<sequence length="1463" mass="162655">MGWGAQNQEGAPTLSIPRDPATLTSASLAPRPLPLVDRPPPAMNAAHYLLDRMRTCKALTEISDKKTRGCFTSVGSATHSFHGDDAVGFGPSYMVVADGVSGTMKASGVLARMLVSETLASLAKLRKRSREEPPCAEDFNQSMQAAIKSARKLAKRKGRLDSTISAVFFDETSRQMFVYTIGDCKCVVFRGSELVFESDSIIYDFNVPAVVSSNQSINYAAEVQIQTFEYEAGDVCLLFSDGVHDNLYVDDIATCLASVDTSSSRSKGGAAEDMARRTVQRAKETFNSTTEFIPFAVSAAGFCREALAELETNKTVDSEEFERFRQKCEAIPSLDVKRAAFAKERRVRQLAFYSASNLLAFAHKKQGKRDDISVCTAVLANMGKRSRNGRGGGRGGRGKKPRADGKEEDWRADKFADWVYENENFDAYYKAQNIMAESDWAAFKKALATPLPTTFRINSTCPFADRIRDHIEQDFKFDGLVVDDEPVEPISPMPWYPDNRGFTWSVERRRVRKLPILKEFQSWLVELSNSGSITRQEAVSMIPPLVLGVEPHHKVLDMCAAPGSKTSQLLESLHSQDFTTGKTPTGVVVANDVDLKRAYMLVHQSKRINSPALLVTCHEAQNIPFLGKDGTESEGVFDRILCDAPCSGDGTLRKNPLIWKTWSAKNGIALHPLQLQIAKRGASLLKVGGNMCYSTCTFNPLENEAVVADLLRWGKGSLELVDVSNTLPLLKRRPGISTWKVLDSQLKEYTSYDNYVEENMKDKIKDKIRATMFPPTEKEAADLHLERCMRCLPQDENTGGFFICLLKKVAPTPDDKEEETSDKAKDTTVMAEKVVDNTEEAEVKEEAAKKEQKPASDEASTEEAKPRRNRRDDRRNKKGEVYVSFGADNWTNVREYYDVAPAFSAEQLITRSEDAKSVTFVTESITMALLEEMRRKKLKVVFAGLKMFERNETTEGGKVYRVCQAGLAHILPFMNQRKVKVSAKDFQMMIERLGDLLDFDEFEPATKQYFEDAPIGSVVCSLDRPGQSNVESKVMNLVVWRGRNSVNVMAAKADVAVLLGTMKELAIYDPAVQEVVMKAKKLKDDERAVRDDTKRLSIRATMERNSPDLLRLPEHLNTPTFTCEVCKISVRSAQKLMDHVNFSPLHQASLGLSSSPKAGTTKSAGQMRRLLYDGSKLFWRVNETLDLCIYEDLSANCVTIRAFQHKSPQNSEAELKKKSTDAIPALDVDSRRLRLVLGIESAPAATGRMAYPPMMSSTSLAQRAKAISTPAHSGELITKYLLARLQARRDASDRVNLHLQKISDDDVDPAELLLATTGGAQALPSDLAVRRRHTIDDVKEAQKEVSVAATRLKNARIKAEELSNLARMTLDAFSQQYGSNADESRMITRQQAKASALASSASNTILGMSGGGRRFTVMDNKPASVWMRAYDRVVLQKAVERSKEVIGRLPHQEEKMGPVDEFK</sequence>